<keyword evidence="4" id="KW-0378">Hydrolase</keyword>
<gene>
    <name evidence="4" type="ORF">CLORY_00230</name>
</gene>
<feature type="active site" description="Nucleophile" evidence="1">
    <location>
        <position position="93"/>
    </location>
</feature>
<dbReference type="OrthoDB" id="9786110at2"/>
<sequence>MSNEEYKKEFFFKGNDKGCLLVHGFSSTPAELRELAERLSSEGFTVLAVRLAGHGTEIEDMEKCTYNDWIKSVEEGYMRLKDICKEIYVIGHSMGSLLALYIAENHVVDKIVTLAPAIITKDKNAKFVPIVKHFIRYIEWKAKNRPEEEAKYLLGYRKIPLASVHELGKLQRIVRKQLPQINKPILIIQSHKDQTVDEKGVEVIEKNVTSQNVKKIYLNNCGHNITVECEKENVFTEVTNFLLV</sequence>
<organism evidence="4 5">
    <name type="scientific">Clostridium oryzae</name>
    <dbReference type="NCBI Taxonomy" id="1450648"/>
    <lineage>
        <taxon>Bacteria</taxon>
        <taxon>Bacillati</taxon>
        <taxon>Bacillota</taxon>
        <taxon>Clostridia</taxon>
        <taxon>Eubacteriales</taxon>
        <taxon>Clostridiaceae</taxon>
        <taxon>Clostridium</taxon>
    </lineage>
</organism>
<protein>
    <submittedName>
        <fullName evidence="4">Thermostable monoacylglycerol lipase</fullName>
        <ecNumber evidence="4">3.1.1.23</ecNumber>
    </submittedName>
</protein>
<dbReference type="RefSeq" id="WP_079421550.1">
    <property type="nucleotide sequence ID" value="NZ_MZGV01000001.1"/>
</dbReference>
<dbReference type="Gene3D" id="3.40.50.1820">
    <property type="entry name" value="alpha/beta hydrolase"/>
    <property type="match status" value="1"/>
</dbReference>
<dbReference type="PIRSF" id="PIRSF017388">
    <property type="entry name" value="Esterase_lipase"/>
    <property type="match status" value="1"/>
</dbReference>
<name>A0A1V4IYQ0_9CLOT</name>
<dbReference type="GO" id="GO:0047372">
    <property type="term" value="F:monoacylglycerol lipase activity"/>
    <property type="evidence" value="ECO:0007669"/>
    <property type="project" value="UniProtKB-EC"/>
</dbReference>
<proteinExistence type="predicted"/>
<feature type="binding site" evidence="2">
    <location>
        <position position="94"/>
    </location>
    <ligand>
        <name>substrate</name>
    </ligand>
</feature>
<dbReference type="PANTHER" id="PTHR11614">
    <property type="entry name" value="PHOSPHOLIPASE-RELATED"/>
    <property type="match status" value="1"/>
</dbReference>
<dbReference type="InterPro" id="IPR022742">
    <property type="entry name" value="Hydrolase_4"/>
</dbReference>
<feature type="active site" description="Charge relay system" evidence="1">
    <location>
        <position position="193"/>
    </location>
</feature>
<feature type="domain" description="Serine aminopeptidase S33" evidence="3">
    <location>
        <begin position="18"/>
        <end position="229"/>
    </location>
</feature>
<dbReference type="EC" id="3.1.1.23" evidence="4"/>
<dbReference type="Proteomes" id="UP000190080">
    <property type="component" value="Unassembled WGS sequence"/>
</dbReference>
<dbReference type="STRING" id="1450648.CLORY_00230"/>
<dbReference type="EMBL" id="MZGV01000001">
    <property type="protein sequence ID" value="OPJ65023.1"/>
    <property type="molecule type" value="Genomic_DNA"/>
</dbReference>
<comment type="caution">
    <text evidence="4">The sequence shown here is derived from an EMBL/GenBank/DDBJ whole genome shotgun (WGS) entry which is preliminary data.</text>
</comment>
<keyword evidence="5" id="KW-1185">Reference proteome</keyword>
<evidence type="ECO:0000256" key="2">
    <source>
        <dbReference type="PIRSR" id="PIRSR017388-2"/>
    </source>
</evidence>
<accession>A0A1V4IYQ0</accession>
<feature type="active site" description="Charge relay system" evidence="1">
    <location>
        <position position="223"/>
    </location>
</feature>
<dbReference type="InterPro" id="IPR029058">
    <property type="entry name" value="AB_hydrolase_fold"/>
</dbReference>
<dbReference type="InterPro" id="IPR012354">
    <property type="entry name" value="Esterase_lipase"/>
</dbReference>
<feature type="binding site" evidence="2">
    <location>
        <position position="25"/>
    </location>
    <ligand>
        <name>substrate</name>
    </ligand>
</feature>
<dbReference type="Pfam" id="PF12146">
    <property type="entry name" value="Hydrolase_4"/>
    <property type="match status" value="1"/>
</dbReference>
<dbReference type="AlphaFoldDB" id="A0A1V4IYQ0"/>
<evidence type="ECO:0000313" key="4">
    <source>
        <dbReference type="EMBL" id="OPJ65023.1"/>
    </source>
</evidence>
<evidence type="ECO:0000259" key="3">
    <source>
        <dbReference type="Pfam" id="PF12146"/>
    </source>
</evidence>
<evidence type="ECO:0000313" key="5">
    <source>
        <dbReference type="Proteomes" id="UP000190080"/>
    </source>
</evidence>
<reference evidence="4 5" key="1">
    <citation type="submission" date="2017-03" db="EMBL/GenBank/DDBJ databases">
        <title>Genome sequence of Clostridium oryzae DSM 28571.</title>
        <authorList>
            <person name="Poehlein A."/>
            <person name="Daniel R."/>
        </authorList>
    </citation>
    <scope>NUCLEOTIDE SEQUENCE [LARGE SCALE GENOMIC DNA]</scope>
    <source>
        <strain evidence="4 5">DSM 28571</strain>
    </source>
</reference>
<dbReference type="InterPro" id="IPR051044">
    <property type="entry name" value="MAG_DAG_Lipase"/>
</dbReference>
<dbReference type="SUPFAM" id="SSF53474">
    <property type="entry name" value="alpha/beta-Hydrolases"/>
    <property type="match status" value="1"/>
</dbReference>
<evidence type="ECO:0000256" key="1">
    <source>
        <dbReference type="PIRSR" id="PIRSR017388-1"/>
    </source>
</evidence>